<feature type="region of interest" description="Disordered" evidence="2">
    <location>
        <begin position="69"/>
        <end position="91"/>
    </location>
</feature>
<dbReference type="InterPro" id="IPR013103">
    <property type="entry name" value="RVT_2"/>
</dbReference>
<feature type="compositionally biased region" description="Acidic residues" evidence="2">
    <location>
        <begin position="80"/>
        <end position="91"/>
    </location>
</feature>
<dbReference type="Pfam" id="PF00098">
    <property type="entry name" value="zf-CCHC"/>
    <property type="match status" value="1"/>
</dbReference>
<proteinExistence type="predicted"/>
<sequence>MTTRSTDIVNGLESLGRTYKESKKVMKILRSLPSKWHTKVTAIQEAKDLTKLPLEELIGSNKKVKTKKKKSIALKATTKEEEEVEEEKQSEENEDLALITRKFDKFMRGEKFRGRRFTSRRDLSKKESSSHGDKERWEEKRDLVCFKCKKPGHIIYDCPLYKSEAKRRKKKTMMATWTFISQIDPKNISDALDDENWMIAMQEELNQFERSEVWELVLRPSNQSVIGTRWLFRNKMDENGIIFRNKARLVAQEFSKCMHNEFEMSMMGEFNFFLGLQIKQLKEGTFINQAKYIRDLLKRFNMEEAKTMKTPMSSSIKLYKDEKGKSTDFFMYRGMIGSLLYLTTSRPDIMYSVCLYARFQSCPKEFHLSVVKIILKYLKETMDISLWYPKSDNFKLIGFSDVDFSSCRVERKNTIGTCHFLGHSFVSWHSKKQNSVALSMAKIKYIAAGQGEDHKLRKCAKLKSKKLTALTRRLTGSGPVDRPIISTIRGVEIRLGSVSIYRIFDIALVGLRVYKSKIWPTVPGFEPREVIQRICGFADAQEMSKPSAHNLTIISRVPHHMICSIFLPQGGHRDESTTRVLPYGHFFTRVFKDVGIDLSREIEFEAPSAYHTYDDLSMRRMKFEKAPDGFDVSDYVDDWYKYSFQEKIYSRSMHTLVTHDMLMIVEDGIVCDALGHTYPFLNSPTTKRPLGRPRKCRIESQFM</sequence>
<dbReference type="PANTHER" id="PTHR11439">
    <property type="entry name" value="GAG-POL-RELATED RETROTRANSPOSON"/>
    <property type="match status" value="1"/>
</dbReference>
<dbReference type="SUPFAM" id="SSF57756">
    <property type="entry name" value="Retrovirus zinc finger-like domains"/>
    <property type="match status" value="1"/>
</dbReference>
<dbReference type="Pfam" id="PF07727">
    <property type="entry name" value="RVT_2"/>
    <property type="match status" value="1"/>
</dbReference>
<keyword evidence="1" id="KW-0479">Metal-binding</keyword>
<dbReference type="PROSITE" id="PS50158">
    <property type="entry name" value="ZF_CCHC"/>
    <property type="match status" value="1"/>
</dbReference>
<accession>A5AYP6</accession>
<evidence type="ECO:0000256" key="2">
    <source>
        <dbReference type="SAM" id="MobiDB-lite"/>
    </source>
</evidence>
<dbReference type="CDD" id="cd09272">
    <property type="entry name" value="RNase_HI_RT_Ty1"/>
    <property type="match status" value="1"/>
</dbReference>
<reference evidence="4" key="1">
    <citation type="journal article" date="2007" name="PLoS ONE">
        <title>The first genome sequence of an elite grapevine cultivar (Pinot noir Vitis vinifera L.): coping with a highly heterozygous genome.</title>
        <authorList>
            <person name="Velasco R."/>
            <person name="Zharkikh A."/>
            <person name="Troggio M."/>
            <person name="Cartwright D.A."/>
            <person name="Cestaro A."/>
            <person name="Pruss D."/>
            <person name="Pindo M."/>
            <person name="FitzGerald L.M."/>
            <person name="Vezzulli S."/>
            <person name="Reid J."/>
            <person name="Malacarne G."/>
            <person name="Iliev D."/>
            <person name="Coppola G."/>
            <person name="Wardell B."/>
            <person name="Micheletti D."/>
            <person name="Macalma T."/>
            <person name="Facci M."/>
            <person name="Mitchell J.T."/>
            <person name="Perazzolli M."/>
            <person name="Eldredge G."/>
            <person name="Gatto P."/>
            <person name="Oyzerski R."/>
            <person name="Moretto M."/>
            <person name="Gutin N."/>
            <person name="Stefanini M."/>
            <person name="Chen Y."/>
            <person name="Segala C."/>
            <person name="Davenport C."/>
            <person name="Dematte L."/>
            <person name="Mraz A."/>
            <person name="Battilana J."/>
            <person name="Stormo K."/>
            <person name="Costa F."/>
            <person name="Tao Q."/>
            <person name="Si-Ammour A."/>
            <person name="Harkins T."/>
            <person name="Lackey A."/>
            <person name="Perbost C."/>
            <person name="Taillon B."/>
            <person name="Stella A."/>
            <person name="Solovyev V."/>
            <person name="Fawcett J.A."/>
            <person name="Sterck L."/>
            <person name="Vandepoele K."/>
            <person name="Grando S.M."/>
            <person name="Toppo S."/>
            <person name="Moser C."/>
            <person name="Lanchbury J."/>
            <person name="Bogden R."/>
            <person name="Skolnick M."/>
            <person name="Sgaramella V."/>
            <person name="Bhatnagar S.K."/>
            <person name="Fontana P."/>
            <person name="Gutin A."/>
            <person name="Van de Peer Y."/>
            <person name="Salamini F."/>
            <person name="Viola R."/>
        </authorList>
    </citation>
    <scope>NUCLEOTIDE SEQUENCE</scope>
</reference>
<dbReference type="PANTHER" id="PTHR11439:SF483">
    <property type="entry name" value="PEPTIDE SYNTHASE GLIP-LIKE, PUTATIVE (AFU_ORTHOLOGUE AFUA_3G12920)-RELATED"/>
    <property type="match status" value="1"/>
</dbReference>
<name>A5AYP6_VITVI</name>
<keyword evidence="1" id="KW-0863">Zinc-finger</keyword>
<evidence type="ECO:0000256" key="1">
    <source>
        <dbReference type="PROSITE-ProRule" id="PRU00047"/>
    </source>
</evidence>
<keyword evidence="1" id="KW-0862">Zinc</keyword>
<dbReference type="EMBL" id="AM440428">
    <property type="protein sequence ID" value="CAN82709.1"/>
    <property type="molecule type" value="Genomic_DNA"/>
</dbReference>
<evidence type="ECO:0000259" key="3">
    <source>
        <dbReference type="PROSITE" id="PS50158"/>
    </source>
</evidence>
<evidence type="ECO:0000313" key="4">
    <source>
        <dbReference type="EMBL" id="CAN82709.1"/>
    </source>
</evidence>
<dbReference type="SMART" id="SM00343">
    <property type="entry name" value="ZnF_C2HC"/>
    <property type="match status" value="1"/>
</dbReference>
<protein>
    <recommendedName>
        <fullName evidence="3">CCHC-type domain-containing protein</fullName>
    </recommendedName>
</protein>
<dbReference type="GO" id="GO:0008270">
    <property type="term" value="F:zinc ion binding"/>
    <property type="evidence" value="ECO:0007669"/>
    <property type="project" value="UniProtKB-KW"/>
</dbReference>
<dbReference type="Gene3D" id="4.10.60.10">
    <property type="entry name" value="Zinc finger, CCHC-type"/>
    <property type="match status" value="1"/>
</dbReference>
<dbReference type="AlphaFoldDB" id="A5AYP6"/>
<organism evidence="4">
    <name type="scientific">Vitis vinifera</name>
    <name type="common">Grape</name>
    <dbReference type="NCBI Taxonomy" id="29760"/>
    <lineage>
        <taxon>Eukaryota</taxon>
        <taxon>Viridiplantae</taxon>
        <taxon>Streptophyta</taxon>
        <taxon>Embryophyta</taxon>
        <taxon>Tracheophyta</taxon>
        <taxon>Spermatophyta</taxon>
        <taxon>Magnoliopsida</taxon>
        <taxon>eudicotyledons</taxon>
        <taxon>Gunneridae</taxon>
        <taxon>Pentapetalae</taxon>
        <taxon>rosids</taxon>
        <taxon>Vitales</taxon>
        <taxon>Vitaceae</taxon>
        <taxon>Viteae</taxon>
        <taxon>Vitis</taxon>
    </lineage>
</organism>
<dbReference type="GO" id="GO:0003676">
    <property type="term" value="F:nucleic acid binding"/>
    <property type="evidence" value="ECO:0007669"/>
    <property type="project" value="InterPro"/>
</dbReference>
<gene>
    <name evidence="4" type="ORF">VITISV_012701</name>
</gene>
<feature type="domain" description="CCHC-type" evidence="3">
    <location>
        <begin position="145"/>
        <end position="159"/>
    </location>
</feature>
<dbReference type="InterPro" id="IPR036875">
    <property type="entry name" value="Znf_CCHC_sf"/>
</dbReference>
<dbReference type="InterPro" id="IPR001878">
    <property type="entry name" value="Znf_CCHC"/>
</dbReference>
<dbReference type="Pfam" id="PF14223">
    <property type="entry name" value="Retrotran_gag_2"/>
    <property type="match status" value="1"/>
</dbReference>